<gene>
    <name evidence="2" type="ORF">H074_06482</name>
</gene>
<dbReference type="NCBIfam" id="TIGR03083">
    <property type="entry name" value="maleylpyruvate isomerase family mycothiol-dependent enzyme"/>
    <property type="match status" value="1"/>
</dbReference>
<evidence type="ECO:0000259" key="1">
    <source>
        <dbReference type="Pfam" id="PF11716"/>
    </source>
</evidence>
<keyword evidence="3" id="KW-1185">Reference proteome</keyword>
<dbReference type="InterPro" id="IPR017517">
    <property type="entry name" value="Maleyloyr_isom"/>
</dbReference>
<dbReference type="InterPro" id="IPR034660">
    <property type="entry name" value="DinB/YfiT-like"/>
</dbReference>
<dbReference type="InterPro" id="IPR024344">
    <property type="entry name" value="MDMPI_metal-binding"/>
</dbReference>
<dbReference type="AlphaFoldDB" id="M2Z8C0"/>
<dbReference type="Gene3D" id="1.20.120.450">
    <property type="entry name" value="dinb family like domain"/>
    <property type="match status" value="1"/>
</dbReference>
<evidence type="ECO:0000313" key="2">
    <source>
        <dbReference type="EMBL" id="EME63522.1"/>
    </source>
</evidence>
<organism evidence="2 3">
    <name type="scientific">Amycolatopsis decaplanina DSM 44594</name>
    <dbReference type="NCBI Taxonomy" id="1284240"/>
    <lineage>
        <taxon>Bacteria</taxon>
        <taxon>Bacillati</taxon>
        <taxon>Actinomycetota</taxon>
        <taxon>Actinomycetes</taxon>
        <taxon>Pseudonocardiales</taxon>
        <taxon>Pseudonocardiaceae</taxon>
        <taxon>Amycolatopsis</taxon>
    </lineage>
</organism>
<dbReference type="SUPFAM" id="SSF109854">
    <property type="entry name" value="DinB/YfiT-like putative metalloenzymes"/>
    <property type="match status" value="1"/>
</dbReference>
<name>M2Z8C0_9PSEU</name>
<sequence>MPIDNLRILDAIVTRTSLDLVTKITPADLAKPTPCSAWTLHGLLAHMATQHHGFAAAADGESHPDHWRLLPLGDDPIDTYRASVNRVLNAFAAHDLADRKFALPEFSTEITFTAEQALGFHFVDYLVHSWDVAKTLGLPVEFQKEVLDAGLGFAKAIPNGKSRDAPGAAFGPAVDATGPSDLDTIVALLGRSPSWPDRMVPQMNLTPAVRE</sequence>
<protein>
    <recommendedName>
        <fullName evidence="1">Mycothiol-dependent maleylpyruvate isomerase metal-binding domain-containing protein</fullName>
    </recommendedName>
</protein>
<accession>M2Z8C0</accession>
<dbReference type="PATRIC" id="fig|1284240.4.peg.1311"/>
<evidence type="ECO:0000313" key="3">
    <source>
        <dbReference type="Proteomes" id="UP000054226"/>
    </source>
</evidence>
<dbReference type="EMBL" id="AOHO01000028">
    <property type="protein sequence ID" value="EME63522.1"/>
    <property type="molecule type" value="Genomic_DNA"/>
</dbReference>
<feature type="domain" description="Mycothiol-dependent maleylpyruvate isomerase metal-binding" evidence="1">
    <location>
        <begin position="14"/>
        <end position="133"/>
    </location>
</feature>
<proteinExistence type="predicted"/>
<comment type="caution">
    <text evidence="2">The sequence shown here is derived from an EMBL/GenBank/DDBJ whole genome shotgun (WGS) entry which is preliminary data.</text>
</comment>
<dbReference type="GO" id="GO:0046872">
    <property type="term" value="F:metal ion binding"/>
    <property type="evidence" value="ECO:0007669"/>
    <property type="project" value="InterPro"/>
</dbReference>
<dbReference type="OrthoDB" id="5185819at2"/>
<reference evidence="2 3" key="1">
    <citation type="journal article" date="2013" name="Genome Announc.">
        <title>Draft Genome Sequence of Amycolatopsis decaplanina Strain DSM 44594T.</title>
        <authorList>
            <person name="Kaur N."/>
            <person name="Kumar S."/>
            <person name="Bala M."/>
            <person name="Raghava G.P."/>
            <person name="Mayilraj S."/>
        </authorList>
    </citation>
    <scope>NUCLEOTIDE SEQUENCE [LARGE SCALE GENOMIC DNA]</scope>
    <source>
        <strain evidence="2 3">DSM 44594</strain>
    </source>
</reference>
<dbReference type="Proteomes" id="UP000054226">
    <property type="component" value="Unassembled WGS sequence"/>
</dbReference>
<dbReference type="Pfam" id="PF11716">
    <property type="entry name" value="MDMPI_N"/>
    <property type="match status" value="1"/>
</dbReference>
<dbReference type="InterPro" id="IPR017520">
    <property type="entry name" value="CHP03086"/>
</dbReference>
<dbReference type="NCBIfam" id="TIGR03086">
    <property type="entry name" value="TIGR03086 family metal-binding protein"/>
    <property type="match status" value="1"/>
</dbReference>